<dbReference type="AlphaFoldDB" id="A0A5N5DD38"/>
<keyword evidence="3" id="KW-1185">Reference proteome</keyword>
<comment type="caution">
    <text evidence="2">The sequence shown here is derived from an EMBL/GenBank/DDBJ whole genome shotgun (WGS) entry which is preliminary data.</text>
</comment>
<feature type="compositionally biased region" description="Low complexity" evidence="1">
    <location>
        <begin position="60"/>
        <end position="75"/>
    </location>
</feature>
<organism evidence="2 3">
    <name type="scientific">Lasiodiplodia theobromae</name>
    <dbReference type="NCBI Taxonomy" id="45133"/>
    <lineage>
        <taxon>Eukaryota</taxon>
        <taxon>Fungi</taxon>
        <taxon>Dikarya</taxon>
        <taxon>Ascomycota</taxon>
        <taxon>Pezizomycotina</taxon>
        <taxon>Dothideomycetes</taxon>
        <taxon>Dothideomycetes incertae sedis</taxon>
        <taxon>Botryosphaeriales</taxon>
        <taxon>Botryosphaeriaceae</taxon>
        <taxon>Lasiodiplodia</taxon>
    </lineage>
</organism>
<reference evidence="2 3" key="1">
    <citation type="journal article" date="2019" name="Sci. Rep.">
        <title>A multi-omics analysis of the grapevine pathogen Lasiodiplodia theobromae reveals that temperature affects the expression of virulence- and pathogenicity-related genes.</title>
        <authorList>
            <person name="Felix C."/>
            <person name="Meneses R."/>
            <person name="Goncalves M.F.M."/>
            <person name="Tilleman L."/>
            <person name="Duarte A.S."/>
            <person name="Jorrin-Novo J.V."/>
            <person name="Van de Peer Y."/>
            <person name="Deforce D."/>
            <person name="Van Nieuwerburgh F."/>
            <person name="Esteves A.C."/>
            <person name="Alves A."/>
        </authorList>
    </citation>
    <scope>NUCLEOTIDE SEQUENCE [LARGE SCALE GENOMIC DNA]</scope>
    <source>
        <strain evidence="2 3">LA-SOL3</strain>
    </source>
</reference>
<proteinExistence type="predicted"/>
<accession>A0A5N5DD38</accession>
<feature type="compositionally biased region" description="Basic and acidic residues" evidence="1">
    <location>
        <begin position="82"/>
        <end position="98"/>
    </location>
</feature>
<feature type="compositionally biased region" description="Basic residues" evidence="1">
    <location>
        <begin position="99"/>
        <end position="108"/>
    </location>
</feature>
<evidence type="ECO:0000313" key="3">
    <source>
        <dbReference type="Proteomes" id="UP000325902"/>
    </source>
</evidence>
<feature type="compositionally biased region" description="Basic and acidic residues" evidence="1">
    <location>
        <begin position="9"/>
        <end position="27"/>
    </location>
</feature>
<evidence type="ECO:0000313" key="2">
    <source>
        <dbReference type="EMBL" id="KAB2574984.1"/>
    </source>
</evidence>
<evidence type="ECO:0000256" key="1">
    <source>
        <dbReference type="SAM" id="MobiDB-lite"/>
    </source>
</evidence>
<feature type="region of interest" description="Disordered" evidence="1">
    <location>
        <begin position="1"/>
        <end position="30"/>
    </location>
</feature>
<feature type="region of interest" description="Disordered" evidence="1">
    <location>
        <begin position="44"/>
        <end position="121"/>
    </location>
</feature>
<dbReference type="EMBL" id="VCHE01000037">
    <property type="protein sequence ID" value="KAB2574984.1"/>
    <property type="molecule type" value="Genomic_DNA"/>
</dbReference>
<name>A0A5N5DD38_9PEZI</name>
<gene>
    <name evidence="2" type="ORF">DBV05_g6315</name>
</gene>
<sequence length="121" mass="13378">MLNGDEAPDEKQEMVKLQEEKKGEKRPTATLAFANSETITSPIKKQKTALLTKKPKGLIRGSSNNGGRRSNGSSGATAAKLKLTDAPKPEQKRGMERLRQRKAHRNKAWTRLARRDVGSRG</sequence>
<dbReference type="Proteomes" id="UP000325902">
    <property type="component" value="Unassembled WGS sequence"/>
</dbReference>
<protein>
    <submittedName>
        <fullName evidence="2">Uncharacterized protein</fullName>
    </submittedName>
</protein>